<evidence type="ECO:0000313" key="3">
    <source>
        <dbReference type="EMBL" id="MFC7370726.1"/>
    </source>
</evidence>
<gene>
    <name evidence="3" type="ORF">ACFQPF_03445</name>
</gene>
<keyword evidence="4" id="KW-1185">Reference proteome</keyword>
<evidence type="ECO:0000256" key="2">
    <source>
        <dbReference type="SAM" id="MobiDB-lite"/>
    </source>
</evidence>
<dbReference type="NCBIfam" id="NF006904">
    <property type="entry name" value="PRK09398.1"/>
    <property type="match status" value="1"/>
</dbReference>
<dbReference type="RefSeq" id="WP_379746589.1">
    <property type="nucleotide sequence ID" value="NZ_JBHTCP010000005.1"/>
</dbReference>
<keyword evidence="1" id="KW-0749">Sporulation</keyword>
<comment type="caution">
    <text evidence="3">The sequence shown here is derived from an EMBL/GenBank/DDBJ whole genome shotgun (WGS) entry which is preliminary data.</text>
</comment>
<sequence>MSNPKKFPKDFVPNHQGTQPRKGQGNKGAQMADTSHEQPDYVPPKG</sequence>
<dbReference type="Proteomes" id="UP001596549">
    <property type="component" value="Unassembled WGS sequence"/>
</dbReference>
<reference evidence="4" key="1">
    <citation type="journal article" date="2019" name="Int. J. Syst. Evol. Microbiol.">
        <title>The Global Catalogue of Microorganisms (GCM) 10K type strain sequencing project: providing services to taxonomists for standard genome sequencing and annotation.</title>
        <authorList>
            <consortium name="The Broad Institute Genomics Platform"/>
            <consortium name="The Broad Institute Genome Sequencing Center for Infectious Disease"/>
            <person name="Wu L."/>
            <person name="Ma J."/>
        </authorList>
    </citation>
    <scope>NUCLEOTIDE SEQUENCE [LARGE SCALE GENOMIC DNA]</scope>
    <source>
        <strain evidence="4">NBRC 106396</strain>
    </source>
</reference>
<protein>
    <submittedName>
        <fullName evidence="3">Acid-soluble spore protein N</fullName>
    </submittedName>
</protein>
<evidence type="ECO:0000313" key="4">
    <source>
        <dbReference type="Proteomes" id="UP001596549"/>
    </source>
</evidence>
<evidence type="ECO:0000256" key="1">
    <source>
        <dbReference type="ARBA" id="ARBA00022969"/>
    </source>
</evidence>
<organism evidence="3 4">
    <name type="scientific">Fictibacillus iocasae</name>
    <dbReference type="NCBI Taxonomy" id="2715437"/>
    <lineage>
        <taxon>Bacteria</taxon>
        <taxon>Bacillati</taxon>
        <taxon>Bacillota</taxon>
        <taxon>Bacilli</taxon>
        <taxon>Bacillales</taxon>
        <taxon>Fictibacillaceae</taxon>
        <taxon>Fictibacillus</taxon>
    </lineage>
</organism>
<proteinExistence type="predicted"/>
<dbReference type="InterPro" id="IPR012612">
    <property type="entry name" value="SASP_SspN"/>
</dbReference>
<feature type="region of interest" description="Disordered" evidence="2">
    <location>
        <begin position="1"/>
        <end position="46"/>
    </location>
</feature>
<name>A0ABW2NPW0_9BACL</name>
<dbReference type="EMBL" id="JBHTCP010000005">
    <property type="protein sequence ID" value="MFC7370726.1"/>
    <property type="molecule type" value="Genomic_DNA"/>
</dbReference>
<dbReference type="Pfam" id="PF08177">
    <property type="entry name" value="SspN"/>
    <property type="match status" value="1"/>
</dbReference>
<accession>A0ABW2NPW0</accession>